<evidence type="ECO:0000313" key="2">
    <source>
        <dbReference type="EMBL" id="KAA9040820.1"/>
    </source>
</evidence>
<evidence type="ECO:0000313" key="3">
    <source>
        <dbReference type="Proteomes" id="UP000326903"/>
    </source>
</evidence>
<protein>
    <recommendedName>
        <fullName evidence="4">Lipoprotein</fullName>
    </recommendedName>
</protein>
<name>A0A5J5IIG5_9BACT</name>
<dbReference type="AlphaFoldDB" id="A0A5J5IIG5"/>
<keyword evidence="3" id="KW-1185">Reference proteome</keyword>
<feature type="signal peptide" evidence="1">
    <location>
        <begin position="1"/>
        <end position="22"/>
    </location>
</feature>
<dbReference type="Proteomes" id="UP000326903">
    <property type="component" value="Unassembled WGS sequence"/>
</dbReference>
<gene>
    <name evidence="2" type="ORF">FW778_01910</name>
</gene>
<comment type="caution">
    <text evidence="2">The sequence shown here is derived from an EMBL/GenBank/DDBJ whole genome shotgun (WGS) entry which is preliminary data.</text>
</comment>
<proteinExistence type="predicted"/>
<accession>A0A5J5IIG5</accession>
<dbReference type="PROSITE" id="PS51257">
    <property type="entry name" value="PROKAR_LIPOPROTEIN"/>
    <property type="match status" value="1"/>
</dbReference>
<evidence type="ECO:0000256" key="1">
    <source>
        <dbReference type="SAM" id="SignalP"/>
    </source>
</evidence>
<dbReference type="RefSeq" id="WP_150412908.1">
    <property type="nucleotide sequence ID" value="NZ_VYQF01000001.1"/>
</dbReference>
<evidence type="ECO:0008006" key="4">
    <source>
        <dbReference type="Google" id="ProtNLM"/>
    </source>
</evidence>
<feature type="chain" id="PRO_5023898869" description="Lipoprotein" evidence="1">
    <location>
        <begin position="23"/>
        <end position="148"/>
    </location>
</feature>
<reference evidence="2 3" key="1">
    <citation type="submission" date="2019-09" db="EMBL/GenBank/DDBJ databases">
        <title>Draft genome sequence of Ginsengibacter sp. BR5-29.</title>
        <authorList>
            <person name="Im W.-T."/>
        </authorList>
    </citation>
    <scope>NUCLEOTIDE SEQUENCE [LARGE SCALE GENOMIC DNA]</scope>
    <source>
        <strain evidence="2 3">BR5-29</strain>
    </source>
</reference>
<sequence length="148" mass="16470">MKKIFTYSILAALIAVLFSSCAKERVYSDNSYWLSQERGDVVYSNNSCGVYVVETNYGYTIVQNMDGLRTYEADVMYGNFGGYGTRDFYNHTADIVTRGNVVEYDLTYNEATDAIDYYCPAGTANGLTIRQSATSQGKISRTTAPAKK</sequence>
<organism evidence="2 3">
    <name type="scientific">Ginsengibacter hankyongi</name>
    <dbReference type="NCBI Taxonomy" id="2607284"/>
    <lineage>
        <taxon>Bacteria</taxon>
        <taxon>Pseudomonadati</taxon>
        <taxon>Bacteroidota</taxon>
        <taxon>Chitinophagia</taxon>
        <taxon>Chitinophagales</taxon>
        <taxon>Chitinophagaceae</taxon>
        <taxon>Ginsengibacter</taxon>
    </lineage>
</organism>
<dbReference type="EMBL" id="VYQF01000001">
    <property type="protein sequence ID" value="KAA9040820.1"/>
    <property type="molecule type" value="Genomic_DNA"/>
</dbReference>
<keyword evidence="1" id="KW-0732">Signal</keyword>